<comment type="subcellular location">
    <subcellularLocation>
        <location evidence="1">Membrane</location>
        <topology evidence="1">Multi-pass membrane protein</topology>
    </subcellularLocation>
</comment>
<feature type="domain" description="O-antigen ligase-related" evidence="6">
    <location>
        <begin position="185"/>
        <end position="342"/>
    </location>
</feature>
<keyword evidence="7" id="KW-0436">Ligase</keyword>
<dbReference type="PANTHER" id="PTHR37422:SF17">
    <property type="entry name" value="O-ANTIGEN LIGASE"/>
    <property type="match status" value="1"/>
</dbReference>
<sequence>MRVLLASIYPFIFLLLFFTIPFDLYFRALPNVLLILLAVLFPLVVTKNDFKKIKRVAGATWLLFFVYVAFLTLSSGRWELDWVVLKKILLAGALVVLYLPVNNFKKINKAIIFSSLAAIIYSLFKLLILLNQGVEFSFLESAAVIEAILVDRIYLGLLAVLSILVSYQELRNQYHPDNRYYLANIIINVLFILFIVSRIAIITLLVIFILSLFHSKKRGPQILFATGSIILAVTLAFVWNNDLRKKVFYSNNAEKHQGLIANTMAFEPRAIIWDCALQISKQKNDLVTGMGFSQTNTALALCYDNTIEDEKKKQWFLSQEYNVHNQFFDIYLAAGVGALVLFSLAILILFIRNRKSFYPSALLVTLVCFAMVENVFHRQIGAYYVGFIILSLLIKNNIETENQSNQG</sequence>
<dbReference type="Pfam" id="PF04932">
    <property type="entry name" value="Wzy_C"/>
    <property type="match status" value="1"/>
</dbReference>
<keyword evidence="8" id="KW-1185">Reference proteome</keyword>
<dbReference type="EMBL" id="JAHWDP010000001">
    <property type="protein sequence ID" value="MBW2937242.1"/>
    <property type="molecule type" value="Genomic_DNA"/>
</dbReference>
<dbReference type="PANTHER" id="PTHR37422">
    <property type="entry name" value="TEICHURONIC ACID BIOSYNTHESIS PROTEIN TUAE"/>
    <property type="match status" value="1"/>
</dbReference>
<evidence type="ECO:0000256" key="1">
    <source>
        <dbReference type="ARBA" id="ARBA00004141"/>
    </source>
</evidence>
<gene>
    <name evidence="7" type="ORF">KXJ69_03940</name>
</gene>
<accession>A0A9X1FP60</accession>
<comment type="caution">
    <text evidence="7">The sequence shown here is derived from an EMBL/GenBank/DDBJ whole genome shotgun (WGS) entry which is preliminary data.</text>
</comment>
<dbReference type="GO" id="GO:0016874">
    <property type="term" value="F:ligase activity"/>
    <property type="evidence" value="ECO:0007669"/>
    <property type="project" value="UniProtKB-KW"/>
</dbReference>
<evidence type="ECO:0000256" key="3">
    <source>
        <dbReference type="ARBA" id="ARBA00022989"/>
    </source>
</evidence>
<feature type="transmembrane region" description="Helical" evidence="5">
    <location>
        <begin position="111"/>
        <end position="130"/>
    </location>
</feature>
<feature type="transmembrane region" description="Helical" evidence="5">
    <location>
        <begin position="142"/>
        <end position="165"/>
    </location>
</feature>
<feature type="transmembrane region" description="Helical" evidence="5">
    <location>
        <begin position="185"/>
        <end position="210"/>
    </location>
</feature>
<evidence type="ECO:0000256" key="2">
    <source>
        <dbReference type="ARBA" id="ARBA00022692"/>
    </source>
</evidence>
<dbReference type="RefSeq" id="WP_219051493.1">
    <property type="nucleotide sequence ID" value="NZ_JAHWDP010000001.1"/>
</dbReference>
<feature type="transmembrane region" description="Helical" evidence="5">
    <location>
        <begin position="381"/>
        <end position="398"/>
    </location>
</feature>
<dbReference type="Proteomes" id="UP001138686">
    <property type="component" value="Unassembled WGS sequence"/>
</dbReference>
<feature type="transmembrane region" description="Helical" evidence="5">
    <location>
        <begin position="5"/>
        <end position="22"/>
    </location>
</feature>
<evidence type="ECO:0000313" key="7">
    <source>
        <dbReference type="EMBL" id="MBW2937242.1"/>
    </source>
</evidence>
<dbReference type="AlphaFoldDB" id="A0A9X1FP60"/>
<feature type="transmembrane region" description="Helical" evidence="5">
    <location>
        <begin position="82"/>
        <end position="99"/>
    </location>
</feature>
<dbReference type="InterPro" id="IPR051533">
    <property type="entry name" value="WaaL-like"/>
</dbReference>
<proteinExistence type="predicted"/>
<dbReference type="InterPro" id="IPR007016">
    <property type="entry name" value="O-antigen_ligase-rel_domated"/>
</dbReference>
<protein>
    <submittedName>
        <fullName evidence="7">O-antigen ligase family protein</fullName>
    </submittedName>
</protein>
<feature type="transmembrane region" description="Helical" evidence="5">
    <location>
        <begin position="28"/>
        <end position="45"/>
    </location>
</feature>
<evidence type="ECO:0000256" key="4">
    <source>
        <dbReference type="ARBA" id="ARBA00023136"/>
    </source>
</evidence>
<organism evidence="7 8">
    <name type="scientific">Halomarinibacterium sedimenti</name>
    <dbReference type="NCBI Taxonomy" id="2857106"/>
    <lineage>
        <taxon>Bacteria</taxon>
        <taxon>Pseudomonadati</taxon>
        <taxon>Bacteroidota</taxon>
        <taxon>Flavobacteriia</taxon>
        <taxon>Flavobacteriales</taxon>
        <taxon>Flavobacteriaceae</taxon>
        <taxon>Halomarinibacterium</taxon>
    </lineage>
</organism>
<keyword evidence="4 5" id="KW-0472">Membrane</keyword>
<feature type="transmembrane region" description="Helical" evidence="5">
    <location>
        <begin position="57"/>
        <end position="76"/>
    </location>
</feature>
<evidence type="ECO:0000259" key="6">
    <source>
        <dbReference type="Pfam" id="PF04932"/>
    </source>
</evidence>
<evidence type="ECO:0000313" key="8">
    <source>
        <dbReference type="Proteomes" id="UP001138686"/>
    </source>
</evidence>
<feature type="transmembrane region" description="Helical" evidence="5">
    <location>
        <begin position="222"/>
        <end position="239"/>
    </location>
</feature>
<dbReference type="GO" id="GO:0016020">
    <property type="term" value="C:membrane"/>
    <property type="evidence" value="ECO:0007669"/>
    <property type="project" value="UniProtKB-SubCell"/>
</dbReference>
<name>A0A9X1FP60_9FLAO</name>
<keyword evidence="2 5" id="KW-0812">Transmembrane</keyword>
<reference evidence="7" key="1">
    <citation type="submission" date="2021-07" db="EMBL/GenBank/DDBJ databases">
        <title>Aureisphaera sp. CAU 1614 isolated from sea sediment.</title>
        <authorList>
            <person name="Kim W."/>
        </authorList>
    </citation>
    <scope>NUCLEOTIDE SEQUENCE</scope>
    <source>
        <strain evidence="7">CAU 1614</strain>
    </source>
</reference>
<evidence type="ECO:0000256" key="5">
    <source>
        <dbReference type="SAM" id="Phobius"/>
    </source>
</evidence>
<feature type="transmembrane region" description="Helical" evidence="5">
    <location>
        <begin position="330"/>
        <end position="351"/>
    </location>
</feature>
<keyword evidence="3 5" id="KW-1133">Transmembrane helix</keyword>